<feature type="domain" description="GGDEF" evidence="2">
    <location>
        <begin position="229"/>
        <end position="361"/>
    </location>
</feature>
<evidence type="ECO:0000313" key="4">
    <source>
        <dbReference type="Proteomes" id="UP000005845"/>
    </source>
</evidence>
<keyword evidence="1" id="KW-0472">Membrane</keyword>
<keyword evidence="1" id="KW-0812">Transmembrane</keyword>
<dbReference type="InterPro" id="IPR043128">
    <property type="entry name" value="Rev_trsase/Diguanyl_cyclase"/>
</dbReference>
<evidence type="ECO:0000256" key="1">
    <source>
        <dbReference type="SAM" id="Phobius"/>
    </source>
</evidence>
<dbReference type="InterPro" id="IPR050469">
    <property type="entry name" value="Diguanylate_Cyclase"/>
</dbReference>
<dbReference type="PANTHER" id="PTHR45138:SF9">
    <property type="entry name" value="DIGUANYLATE CYCLASE DGCM-RELATED"/>
    <property type="match status" value="1"/>
</dbReference>
<dbReference type="eggNOG" id="COG2199">
    <property type="taxonomic scope" value="Bacteria"/>
</dbReference>
<name>H5TYC9_9ACTN</name>
<dbReference type="GO" id="GO:1902201">
    <property type="term" value="P:negative regulation of bacterial-type flagellum-dependent cell motility"/>
    <property type="evidence" value="ECO:0007669"/>
    <property type="project" value="TreeGrafter"/>
</dbReference>
<dbReference type="Proteomes" id="UP000005845">
    <property type="component" value="Unassembled WGS sequence"/>
</dbReference>
<dbReference type="GO" id="GO:0052621">
    <property type="term" value="F:diguanylate cyclase activity"/>
    <property type="evidence" value="ECO:0007669"/>
    <property type="project" value="TreeGrafter"/>
</dbReference>
<reference evidence="3 4" key="1">
    <citation type="submission" date="2012-02" db="EMBL/GenBank/DDBJ databases">
        <title>Whole genome shotgun sequence of Gordonia sputi NBRC 100414.</title>
        <authorList>
            <person name="Yoshida I."/>
            <person name="Hosoyama A."/>
            <person name="Tsuchikane K."/>
            <person name="Katsumata H."/>
            <person name="Yamazaki S."/>
            <person name="Fujita N."/>
        </authorList>
    </citation>
    <scope>NUCLEOTIDE SEQUENCE [LARGE SCALE GENOMIC DNA]</scope>
    <source>
        <strain evidence="3 4">NBRC 100414</strain>
    </source>
</reference>
<dbReference type="Gene3D" id="3.30.70.270">
    <property type="match status" value="1"/>
</dbReference>
<dbReference type="NCBIfam" id="TIGR00254">
    <property type="entry name" value="GGDEF"/>
    <property type="match status" value="1"/>
</dbReference>
<accession>H5TYC9</accession>
<dbReference type="RefSeq" id="WP_005204319.1">
    <property type="nucleotide sequence ID" value="NZ_BAFC01000045.1"/>
</dbReference>
<dbReference type="SMART" id="SM00267">
    <property type="entry name" value="GGDEF"/>
    <property type="match status" value="1"/>
</dbReference>
<dbReference type="PANTHER" id="PTHR45138">
    <property type="entry name" value="REGULATORY COMPONENTS OF SENSORY TRANSDUCTION SYSTEM"/>
    <property type="match status" value="1"/>
</dbReference>
<dbReference type="PROSITE" id="PS50887">
    <property type="entry name" value="GGDEF"/>
    <property type="match status" value="1"/>
</dbReference>
<dbReference type="GO" id="GO:0005886">
    <property type="term" value="C:plasma membrane"/>
    <property type="evidence" value="ECO:0007669"/>
    <property type="project" value="TreeGrafter"/>
</dbReference>
<keyword evidence="4" id="KW-1185">Reference proteome</keyword>
<protein>
    <recommendedName>
        <fullName evidence="2">GGDEF domain-containing protein</fullName>
    </recommendedName>
</protein>
<proteinExistence type="predicted"/>
<dbReference type="InterPro" id="IPR029787">
    <property type="entry name" value="Nucleotide_cyclase"/>
</dbReference>
<dbReference type="Pfam" id="PF00990">
    <property type="entry name" value="GGDEF"/>
    <property type="match status" value="1"/>
</dbReference>
<feature type="transmembrane region" description="Helical" evidence="1">
    <location>
        <begin position="67"/>
        <end position="85"/>
    </location>
</feature>
<feature type="transmembrane region" description="Helical" evidence="1">
    <location>
        <begin position="91"/>
        <end position="110"/>
    </location>
</feature>
<dbReference type="EMBL" id="BAFC01000045">
    <property type="protein sequence ID" value="GAB38487.1"/>
    <property type="molecule type" value="Genomic_DNA"/>
</dbReference>
<dbReference type="AlphaFoldDB" id="H5TYC9"/>
<comment type="caution">
    <text evidence="3">The sequence shown here is derived from an EMBL/GenBank/DDBJ whole genome shotgun (WGS) entry which is preliminary data.</text>
</comment>
<dbReference type="GO" id="GO:0043709">
    <property type="term" value="P:cell adhesion involved in single-species biofilm formation"/>
    <property type="evidence" value="ECO:0007669"/>
    <property type="project" value="TreeGrafter"/>
</dbReference>
<keyword evidence="1" id="KW-1133">Transmembrane helix</keyword>
<feature type="transmembrane region" description="Helical" evidence="1">
    <location>
        <begin position="117"/>
        <end position="135"/>
    </location>
</feature>
<dbReference type="CDD" id="cd01949">
    <property type="entry name" value="GGDEF"/>
    <property type="match status" value="1"/>
</dbReference>
<dbReference type="InterPro" id="IPR000160">
    <property type="entry name" value="GGDEF_dom"/>
</dbReference>
<evidence type="ECO:0000313" key="3">
    <source>
        <dbReference type="EMBL" id="GAB38487.1"/>
    </source>
</evidence>
<feature type="transmembrane region" description="Helical" evidence="1">
    <location>
        <begin position="141"/>
        <end position="161"/>
    </location>
</feature>
<dbReference type="SUPFAM" id="SSF55073">
    <property type="entry name" value="Nucleotide cyclase"/>
    <property type="match status" value="1"/>
</dbReference>
<sequence>MQRRSAIAVSDWLRDATPLQWRVPLFDQLGNAPLKRLVLSLGAGLLGFAAAAAAASSSSGFSPYVENILLVTAVVAAILVLRWWLLPLPTGAESLLVLVFADAVIATACFGHHDHMLGIAGVTLFAIMSSFALFFCTPRAHLLHAIFASAAIVILVTIVAADGGRPMLLVALSKGIAPLALVAVLLPAMHYFFWVLGTNAMDAGTDPLTRLANRRGLSRYVGGLNHSARTLSVIIIDIDGFKAINDTHGHQVGDLVLVRVAGRIMEACNRLAGIRNLVAARTGGEEFAVILDDDLRTARSLAERIRIGVAADTSPSVTVSVGISVTAPDVKANVDRHLEDADVAMYLAKRQGGNRVVVAASNDRRPLARHARRERDENAISPQS</sequence>
<evidence type="ECO:0000259" key="2">
    <source>
        <dbReference type="PROSITE" id="PS50887"/>
    </source>
</evidence>
<feature type="transmembrane region" description="Helical" evidence="1">
    <location>
        <begin position="37"/>
        <end position="55"/>
    </location>
</feature>
<organism evidence="3 4">
    <name type="scientific">Gordonia sputi NBRC 100414</name>
    <dbReference type="NCBI Taxonomy" id="1089453"/>
    <lineage>
        <taxon>Bacteria</taxon>
        <taxon>Bacillati</taxon>
        <taxon>Actinomycetota</taxon>
        <taxon>Actinomycetes</taxon>
        <taxon>Mycobacteriales</taxon>
        <taxon>Gordoniaceae</taxon>
        <taxon>Gordonia</taxon>
    </lineage>
</organism>
<gene>
    <name evidence="3" type="ORF">GOSPT_045_01240</name>
</gene>
<feature type="transmembrane region" description="Helical" evidence="1">
    <location>
        <begin position="168"/>
        <end position="194"/>
    </location>
</feature>